<organism evidence="8 9">
    <name type="scientific">Diaphorina citri</name>
    <name type="common">Asian citrus psyllid</name>
    <dbReference type="NCBI Taxonomy" id="121845"/>
    <lineage>
        <taxon>Eukaryota</taxon>
        <taxon>Metazoa</taxon>
        <taxon>Ecdysozoa</taxon>
        <taxon>Arthropoda</taxon>
        <taxon>Hexapoda</taxon>
        <taxon>Insecta</taxon>
        <taxon>Pterygota</taxon>
        <taxon>Neoptera</taxon>
        <taxon>Paraneoptera</taxon>
        <taxon>Hemiptera</taxon>
        <taxon>Sternorrhyncha</taxon>
        <taxon>Psylloidea</taxon>
        <taxon>Psyllidae</taxon>
        <taxon>Diaphorininae</taxon>
        <taxon>Diaphorina</taxon>
    </lineage>
</organism>
<proteinExistence type="inferred from homology"/>
<evidence type="ECO:0000313" key="9">
    <source>
        <dbReference type="RefSeq" id="XP_026682834.1"/>
    </source>
</evidence>
<dbReference type="InterPro" id="IPR008928">
    <property type="entry name" value="6-hairpin_glycosidase_sf"/>
</dbReference>
<name>A0A3Q0J2X5_DIACI</name>
<dbReference type="InterPro" id="IPR012341">
    <property type="entry name" value="6hp_glycosidase-like_sf"/>
</dbReference>
<evidence type="ECO:0000256" key="3">
    <source>
        <dbReference type="ARBA" id="ARBA00012757"/>
    </source>
</evidence>
<evidence type="ECO:0000256" key="5">
    <source>
        <dbReference type="ARBA" id="ARBA00022801"/>
    </source>
</evidence>
<dbReference type="EC" id="3.2.1.28" evidence="3 7"/>
<evidence type="ECO:0000256" key="2">
    <source>
        <dbReference type="ARBA" id="ARBA00005615"/>
    </source>
</evidence>
<evidence type="ECO:0000313" key="8">
    <source>
        <dbReference type="Proteomes" id="UP000079169"/>
    </source>
</evidence>
<evidence type="ECO:0000256" key="1">
    <source>
        <dbReference type="ARBA" id="ARBA00001576"/>
    </source>
</evidence>
<dbReference type="PROSITE" id="PS00928">
    <property type="entry name" value="TREHALASE_2"/>
    <property type="match status" value="1"/>
</dbReference>
<keyword evidence="8" id="KW-1185">Reference proteome</keyword>
<dbReference type="Gene3D" id="1.50.10.10">
    <property type="match status" value="2"/>
</dbReference>
<dbReference type="STRING" id="121845.A0A3Q0J2X5"/>
<dbReference type="GO" id="GO:0004555">
    <property type="term" value="F:alpha,alpha-trehalase activity"/>
    <property type="evidence" value="ECO:0007669"/>
    <property type="project" value="UniProtKB-EC"/>
</dbReference>
<keyword evidence="5 7" id="KW-0378">Hydrolase</keyword>
<dbReference type="PaxDb" id="121845-A0A3Q0J2X5"/>
<dbReference type="PANTHER" id="PTHR23403:SF1">
    <property type="entry name" value="TREHALASE"/>
    <property type="match status" value="1"/>
</dbReference>
<gene>
    <name evidence="9" type="primary">LOC103513948</name>
</gene>
<comment type="catalytic activity">
    <reaction evidence="1 7">
        <text>alpha,alpha-trehalose + H2O = alpha-D-glucose + beta-D-glucose</text>
        <dbReference type="Rhea" id="RHEA:32675"/>
        <dbReference type="ChEBI" id="CHEBI:15377"/>
        <dbReference type="ChEBI" id="CHEBI:15903"/>
        <dbReference type="ChEBI" id="CHEBI:16551"/>
        <dbReference type="ChEBI" id="CHEBI:17925"/>
        <dbReference type="EC" id="3.2.1.28"/>
    </reaction>
</comment>
<dbReference type="Proteomes" id="UP000079169">
    <property type="component" value="Unplaced"/>
</dbReference>
<comment type="similarity">
    <text evidence="2 7">Belongs to the glycosyl hydrolase 37 family.</text>
</comment>
<dbReference type="SMR" id="A0A3Q0J2X5"/>
<accession>A0A3Q0J2X5</accession>
<dbReference type="GeneID" id="103513948"/>
<evidence type="ECO:0000256" key="4">
    <source>
        <dbReference type="ARBA" id="ARBA00019905"/>
    </source>
</evidence>
<dbReference type="GO" id="GO:0005993">
    <property type="term" value="P:trehalose catabolic process"/>
    <property type="evidence" value="ECO:0007669"/>
    <property type="project" value="TreeGrafter"/>
</dbReference>
<dbReference type="SUPFAM" id="SSF48208">
    <property type="entry name" value="Six-hairpin glycosidases"/>
    <property type="match status" value="2"/>
</dbReference>
<dbReference type="AlphaFoldDB" id="A0A3Q0J2X5"/>
<dbReference type="PRINTS" id="PR00744">
    <property type="entry name" value="GLHYDRLASE37"/>
</dbReference>
<evidence type="ECO:0000256" key="6">
    <source>
        <dbReference type="ARBA" id="ARBA00023295"/>
    </source>
</evidence>
<keyword evidence="6 7" id="KW-0326">Glycosidase</keyword>
<dbReference type="Pfam" id="PF01204">
    <property type="entry name" value="Trehalase"/>
    <property type="match status" value="1"/>
</dbReference>
<dbReference type="PANTHER" id="PTHR23403">
    <property type="entry name" value="TREHALASE"/>
    <property type="match status" value="1"/>
</dbReference>
<dbReference type="KEGG" id="dci:103513948"/>
<dbReference type="InterPro" id="IPR001661">
    <property type="entry name" value="Glyco_hydro_37"/>
</dbReference>
<dbReference type="RefSeq" id="XP_026682834.1">
    <property type="nucleotide sequence ID" value="XM_026827033.1"/>
</dbReference>
<protein>
    <recommendedName>
        <fullName evidence="4 7">Trehalase</fullName>
        <ecNumber evidence="3 7">3.2.1.28</ecNumber>
    </recommendedName>
    <alternativeName>
        <fullName evidence="7">Alpha-trehalose glucohydrolase</fullName>
    </alternativeName>
</protein>
<sequence length="548" mass="62463">MVLSETVTETVTETLPSGTDEADKISLIALDDFLPCPVAEDAQGAGHYLGEKSSSPELRTIDDFSQIYCKGELLDKVQRGNVFPNDSKSFVDLKLKQPEDVILAKFRALLTNNADPDTTTLTNFVNEYFEAAPDAHSLRSLDIIRDVIAKHNGLLGPIRAEGLEENVPVGLAADGRFSARSKLEGGHKWAGPERETGVRLLRSIEIIKNVSRVSSSCQNDTEKPLYDRPTKTDDCLQPGSYIFLFAYSVFWARYYAPSRGPRPESYREDYHEAADLQTEDEKNFLYSELKAGAETGWDFSSRWFIARDGSNRGGLKYIRTTSIIPVDLNAILQMNANYLSEWWLKFGNKDLSAKYKKIAYQLLEAIHEVLWNEQVGVWLDYDIKNKKPRNYFYVSNITPLWTLSYKFSKQYVAERVLQYLRDNEIITKDNQVKFYGTPTSLFNSTQQWDYPNAWAPLQAFIIQGLDYTQDKLAKQVAYRLAEKWLFTNYMGYETSKAMFEKYDVELIGKTGNGGEYEAQTGFGWTNGFAFELLNRYGKTISFNNTQGK</sequence>
<evidence type="ECO:0000256" key="7">
    <source>
        <dbReference type="RuleBase" id="RU361180"/>
    </source>
</evidence>
<reference evidence="9" key="1">
    <citation type="submission" date="2025-08" db="UniProtKB">
        <authorList>
            <consortium name="RefSeq"/>
        </authorList>
    </citation>
    <scope>IDENTIFICATION</scope>
</reference>
<dbReference type="InterPro" id="IPR018232">
    <property type="entry name" value="Glyco_hydro_37_CS"/>
</dbReference>